<dbReference type="PROSITE" id="PS51257">
    <property type="entry name" value="PROKAR_LIPOPROTEIN"/>
    <property type="match status" value="1"/>
</dbReference>
<dbReference type="EMBL" id="FPBO01000047">
    <property type="protein sequence ID" value="SFV15684.1"/>
    <property type="molecule type" value="Genomic_DNA"/>
</dbReference>
<evidence type="ECO:0000313" key="2">
    <source>
        <dbReference type="EMBL" id="SFV15684.1"/>
    </source>
</evidence>
<reference evidence="3" key="1">
    <citation type="submission" date="2016-10" db="EMBL/GenBank/DDBJ databases">
        <authorList>
            <person name="Varghese N."/>
            <person name="Submissions S."/>
        </authorList>
    </citation>
    <scope>NUCLEOTIDE SEQUENCE [LARGE SCALE GENOMIC DNA]</scope>
    <source>
        <strain evidence="3">CGMCC 1.11014</strain>
    </source>
</reference>
<protein>
    <recommendedName>
        <fullName evidence="4">Lipoprotein</fullName>
    </recommendedName>
</protein>
<keyword evidence="1" id="KW-0732">Signal</keyword>
<name>A0A1I7M170_9BURK</name>
<dbReference type="RefSeq" id="WP_093560445.1">
    <property type="nucleotide sequence ID" value="NZ_FPBO01000047.1"/>
</dbReference>
<dbReference type="OrthoDB" id="8924315at2"/>
<accession>A0A1I7M170</accession>
<evidence type="ECO:0000256" key="1">
    <source>
        <dbReference type="SAM" id="SignalP"/>
    </source>
</evidence>
<dbReference type="STRING" id="1035707.SAMN05216552_104740"/>
<evidence type="ECO:0008006" key="4">
    <source>
        <dbReference type="Google" id="ProtNLM"/>
    </source>
</evidence>
<gene>
    <name evidence="2" type="ORF">SAMN05216552_104740</name>
</gene>
<dbReference type="AlphaFoldDB" id="A0A1I7M170"/>
<proteinExistence type="predicted"/>
<organism evidence="2 3">
    <name type="scientific">Pseudoduganella namucuonensis</name>
    <dbReference type="NCBI Taxonomy" id="1035707"/>
    <lineage>
        <taxon>Bacteria</taxon>
        <taxon>Pseudomonadati</taxon>
        <taxon>Pseudomonadota</taxon>
        <taxon>Betaproteobacteria</taxon>
        <taxon>Burkholderiales</taxon>
        <taxon>Oxalobacteraceae</taxon>
        <taxon>Telluria group</taxon>
        <taxon>Pseudoduganella</taxon>
    </lineage>
</organism>
<sequence length="204" mass="21063">MKSLYTRCGAALLCATTLAACGGGDDGAFPLSGTINGLNREGLILSNKGKQLTVVYSSTPTSFTFPETIATDAEFEVLVAQNPPGQTCTPSNNKSKANYYTYSQTVINCTTEPFVLSGSISGLTANGLVLANGASTVSPVINATSFTFGKTVFNGLPYGVTVLSQPTGLTCTVLNGTSINQPNSKMPMADVNDIVVNCVPKGVI</sequence>
<feature type="chain" id="PRO_5011648286" description="Lipoprotein" evidence="1">
    <location>
        <begin position="20"/>
        <end position="204"/>
    </location>
</feature>
<dbReference type="Proteomes" id="UP000199391">
    <property type="component" value="Unassembled WGS sequence"/>
</dbReference>
<evidence type="ECO:0000313" key="3">
    <source>
        <dbReference type="Proteomes" id="UP000199391"/>
    </source>
</evidence>
<feature type="signal peptide" evidence="1">
    <location>
        <begin position="1"/>
        <end position="19"/>
    </location>
</feature>
<keyword evidence="3" id="KW-1185">Reference proteome</keyword>